<organism evidence="9 10">
    <name type="scientific">Fusibacter ferrireducens</name>
    <dbReference type="NCBI Taxonomy" id="2785058"/>
    <lineage>
        <taxon>Bacteria</taxon>
        <taxon>Bacillati</taxon>
        <taxon>Bacillota</taxon>
        <taxon>Clostridia</taxon>
        <taxon>Eubacteriales</taxon>
        <taxon>Eubacteriales Family XII. Incertae Sedis</taxon>
        <taxon>Fusibacter</taxon>
    </lineage>
</organism>
<keyword evidence="1" id="KW-0808">Transferase</keyword>
<evidence type="ECO:0000313" key="9">
    <source>
        <dbReference type="EMBL" id="MBF4695974.1"/>
    </source>
</evidence>
<gene>
    <name evidence="9" type="ORF">ISU02_22985</name>
</gene>
<keyword evidence="4" id="KW-0067">ATP-binding</keyword>
<accession>A0ABS0A282</accession>
<dbReference type="PROSITE" id="PS51459">
    <property type="entry name" value="FIDO"/>
    <property type="match status" value="1"/>
</dbReference>
<evidence type="ECO:0000256" key="4">
    <source>
        <dbReference type="ARBA" id="ARBA00022840"/>
    </source>
</evidence>
<dbReference type="EC" id="2.7.7.108" evidence="5"/>
<dbReference type="Pfam" id="PF02661">
    <property type="entry name" value="Fic"/>
    <property type="match status" value="1"/>
</dbReference>
<evidence type="ECO:0000256" key="7">
    <source>
        <dbReference type="ARBA" id="ARBA00048696"/>
    </source>
</evidence>
<proteinExistence type="predicted"/>
<dbReference type="Proteomes" id="UP000614200">
    <property type="component" value="Unassembled WGS sequence"/>
</dbReference>
<dbReference type="PANTHER" id="PTHR39560:SF1">
    <property type="entry name" value="PROTEIN ADENYLYLTRANSFERASE FIC-RELATED"/>
    <property type="match status" value="1"/>
</dbReference>
<dbReference type="RefSeq" id="WP_194704209.1">
    <property type="nucleotide sequence ID" value="NZ_JADKNH010000025.1"/>
</dbReference>
<dbReference type="PANTHER" id="PTHR39560">
    <property type="entry name" value="PROTEIN ADENYLYLTRANSFERASE FIC-RELATED"/>
    <property type="match status" value="1"/>
</dbReference>
<comment type="catalytic activity">
    <reaction evidence="7">
        <text>L-tyrosyl-[protein] + ATP = O-(5'-adenylyl)-L-tyrosyl-[protein] + diphosphate</text>
        <dbReference type="Rhea" id="RHEA:54288"/>
        <dbReference type="Rhea" id="RHEA-COMP:10136"/>
        <dbReference type="Rhea" id="RHEA-COMP:13846"/>
        <dbReference type="ChEBI" id="CHEBI:30616"/>
        <dbReference type="ChEBI" id="CHEBI:33019"/>
        <dbReference type="ChEBI" id="CHEBI:46858"/>
        <dbReference type="ChEBI" id="CHEBI:83624"/>
        <dbReference type="EC" id="2.7.7.108"/>
    </reaction>
</comment>
<feature type="domain" description="Fido" evidence="8">
    <location>
        <begin position="59"/>
        <end position="199"/>
    </location>
</feature>
<dbReference type="InterPro" id="IPR036597">
    <property type="entry name" value="Fido-like_dom_sf"/>
</dbReference>
<evidence type="ECO:0000256" key="3">
    <source>
        <dbReference type="ARBA" id="ARBA00022741"/>
    </source>
</evidence>
<protein>
    <recommendedName>
        <fullName evidence="5">protein adenylyltransferase</fullName>
        <ecNumber evidence="5">2.7.7.108</ecNumber>
    </recommendedName>
</protein>
<evidence type="ECO:0000259" key="8">
    <source>
        <dbReference type="PROSITE" id="PS51459"/>
    </source>
</evidence>
<dbReference type="Gene3D" id="1.10.3290.10">
    <property type="entry name" value="Fido-like domain"/>
    <property type="match status" value="1"/>
</dbReference>
<reference evidence="9 10" key="1">
    <citation type="submission" date="2020-11" db="EMBL/GenBank/DDBJ databases">
        <title>Fusibacter basophilias sp. nov.</title>
        <authorList>
            <person name="Qiu D."/>
        </authorList>
    </citation>
    <scope>NUCLEOTIDE SEQUENCE [LARGE SCALE GENOMIC DNA]</scope>
    <source>
        <strain evidence="9 10">Q10-2</strain>
    </source>
</reference>
<keyword evidence="2" id="KW-0548">Nucleotidyltransferase</keyword>
<dbReference type="InterPro" id="IPR003812">
    <property type="entry name" value="Fido"/>
</dbReference>
<evidence type="ECO:0000256" key="1">
    <source>
        <dbReference type="ARBA" id="ARBA00022679"/>
    </source>
</evidence>
<keyword evidence="10" id="KW-1185">Reference proteome</keyword>
<dbReference type="EMBL" id="JADKNH010000025">
    <property type="protein sequence ID" value="MBF4695974.1"/>
    <property type="molecule type" value="Genomic_DNA"/>
</dbReference>
<dbReference type="SUPFAM" id="SSF140931">
    <property type="entry name" value="Fic-like"/>
    <property type="match status" value="1"/>
</dbReference>
<sequence>MYSRYNHKEKVQSIYCYPQTEVYINHFEIMDSETLIELEADLTSIRLSELCLNAKNGRFGVTHLKNIHKYIFQDLYPFAGKIRVEDISKGNTQFCLCQYIEANLENVLGKLKREHFLLDSSREAFIKQIAYYMSELNVIHPFREGNGRTIREFVRQLALKNGYEINWYKIDSNALLKATILAVDFDLSLLEDCISQAIEAE</sequence>
<evidence type="ECO:0000256" key="6">
    <source>
        <dbReference type="ARBA" id="ARBA00047939"/>
    </source>
</evidence>
<name>A0ABS0A282_9FIRM</name>
<keyword evidence="3" id="KW-0547">Nucleotide-binding</keyword>
<evidence type="ECO:0000256" key="5">
    <source>
        <dbReference type="ARBA" id="ARBA00034531"/>
    </source>
</evidence>
<comment type="catalytic activity">
    <reaction evidence="6">
        <text>L-threonyl-[protein] + ATP = 3-O-(5'-adenylyl)-L-threonyl-[protein] + diphosphate</text>
        <dbReference type="Rhea" id="RHEA:54292"/>
        <dbReference type="Rhea" id="RHEA-COMP:11060"/>
        <dbReference type="Rhea" id="RHEA-COMP:13847"/>
        <dbReference type="ChEBI" id="CHEBI:30013"/>
        <dbReference type="ChEBI" id="CHEBI:30616"/>
        <dbReference type="ChEBI" id="CHEBI:33019"/>
        <dbReference type="ChEBI" id="CHEBI:138113"/>
        <dbReference type="EC" id="2.7.7.108"/>
    </reaction>
</comment>
<comment type="caution">
    <text evidence="9">The sequence shown here is derived from an EMBL/GenBank/DDBJ whole genome shotgun (WGS) entry which is preliminary data.</text>
</comment>
<evidence type="ECO:0000313" key="10">
    <source>
        <dbReference type="Proteomes" id="UP000614200"/>
    </source>
</evidence>
<evidence type="ECO:0000256" key="2">
    <source>
        <dbReference type="ARBA" id="ARBA00022695"/>
    </source>
</evidence>